<gene>
    <name evidence="1" type="ORF">K234311028_07930</name>
</gene>
<reference evidence="1 2" key="1">
    <citation type="submission" date="2022-09" db="EMBL/GenBank/DDBJ databases">
        <title>complete genome sequences of Clostridium tetani str. KHSU-234311-028 isolated from soil.</title>
        <authorList>
            <person name="Sekizuka T."/>
            <person name="Shitada C."/>
            <person name="Takahashi M."/>
            <person name="Kuroda M."/>
        </authorList>
    </citation>
    <scope>NUCLEOTIDE SEQUENCE [LARGE SCALE GENOMIC DNA]</scope>
    <source>
        <strain evidence="1 2">KHSU-234311-028</strain>
    </source>
</reference>
<dbReference type="EMBL" id="AP026818">
    <property type="protein sequence ID" value="BDR80547.1"/>
    <property type="molecule type" value="Genomic_DNA"/>
</dbReference>
<dbReference type="Proteomes" id="UP001321763">
    <property type="component" value="Chromosome"/>
</dbReference>
<dbReference type="AlphaFoldDB" id="A0ABC8EBD7"/>
<organism evidence="1 2">
    <name type="scientific">Clostridium tetani</name>
    <dbReference type="NCBI Taxonomy" id="1513"/>
    <lineage>
        <taxon>Bacteria</taxon>
        <taxon>Bacillati</taxon>
        <taxon>Bacillota</taxon>
        <taxon>Clostridia</taxon>
        <taxon>Eubacteriales</taxon>
        <taxon>Clostridiaceae</taxon>
        <taxon>Clostridium</taxon>
    </lineage>
</organism>
<accession>A0ABC8EBD7</accession>
<evidence type="ECO:0000313" key="2">
    <source>
        <dbReference type="Proteomes" id="UP001321763"/>
    </source>
</evidence>
<dbReference type="RefSeq" id="WP_317724812.1">
    <property type="nucleotide sequence ID" value="NZ_AP026814.1"/>
</dbReference>
<sequence>MRENSVFGQRNMTQLKCKIKIVILYGSKQYKDMLNEIKKECNTCTCQYSIIPLYIELNGTIVPEGIIKKAIKARVSEYRKDLDIICLISPNIMEYDKHIVFNSVNKFNTWFQELRNK</sequence>
<protein>
    <submittedName>
        <fullName evidence="1">Uncharacterized protein</fullName>
    </submittedName>
</protein>
<proteinExistence type="predicted"/>
<name>A0ABC8EBD7_CLOTA</name>
<evidence type="ECO:0000313" key="1">
    <source>
        <dbReference type="EMBL" id="BDR80547.1"/>
    </source>
</evidence>